<sequence length="690" mass="73721">MTVGARPGAVEGGGTSAAKDAVPTADAAGRAVPDGYDERRDELLRLAAAAGGARGLTAIMTRVARLRLGRRAGEPGGAAGEPGGAAGVERGGAAGVERGGAAGVDPAIAEAVGFLEARRDCADFTLSGILRLLALDRQRPGLSLAERTALTRAVLDFTYWWDQPGGRGMCFHTENHQILFHSCELLASEAFGDETFTAAAGTGRDSAARATGLVERWLDLRERTGWSEWLSNTYVEHDVLALANLHDLAADGSLRRRAGALLDVLCVELASHSHRGVLGSTHGRAYAPGLRDGARSGTATLSWLLFGSGAPADVTSVGALAMASGGYRPPRLIERLHAGRPAPFTVHERQSFDVAHAPELGLGYTSELDGHAYWSMQEFGHPLVLPLTRRLMDRYGLGLDSDPADYEREYADQIAAHGQIVDPHRDRHALSAVDIATYRSPGAMLSCAQAYRPGSPGYQQHIWQATLGPRAVAFSTHPGSTDETSRPNFWAGNGVLPKAVLHDDVVMSLHRIPPEGALPFSHAYLPRAEFDEVIRVGPWWVARFEDGYLALWCSTGADEIDGEELRARAPDAAWVCLVGDGTTHRAGFAEFTADVAATMIDVDGLFVRVHRPSRAGRSGAVVPARTLAVGWDEPLWVDGRIVEVSGHPRYRSPFGEVPAGARHWRLDDGDLGLTIDLGPQDEPPNPVSDP</sequence>
<feature type="region of interest" description="Disordered" evidence="1">
    <location>
        <begin position="1"/>
        <end position="34"/>
    </location>
</feature>
<dbReference type="RefSeq" id="WP_223407909.1">
    <property type="nucleotide sequence ID" value="NZ_JAGSHT010000016.1"/>
</dbReference>
<name>A0ABS7SEV0_9MICO</name>
<evidence type="ECO:0000256" key="1">
    <source>
        <dbReference type="SAM" id="MobiDB-lite"/>
    </source>
</evidence>
<proteinExistence type="predicted"/>
<evidence type="ECO:0000313" key="3">
    <source>
        <dbReference type="Proteomes" id="UP000826651"/>
    </source>
</evidence>
<organism evidence="2 3">
    <name type="scientific">Occultella gossypii</name>
    <dbReference type="NCBI Taxonomy" id="2800820"/>
    <lineage>
        <taxon>Bacteria</taxon>
        <taxon>Bacillati</taxon>
        <taxon>Actinomycetota</taxon>
        <taxon>Actinomycetes</taxon>
        <taxon>Micrococcales</taxon>
        <taxon>Ruaniaceae</taxon>
        <taxon>Occultella</taxon>
    </lineage>
</organism>
<accession>A0ABS7SEV0</accession>
<evidence type="ECO:0000313" key="2">
    <source>
        <dbReference type="EMBL" id="MBZ2197783.1"/>
    </source>
</evidence>
<reference evidence="2 3" key="1">
    <citation type="submission" date="2021-04" db="EMBL/GenBank/DDBJ databases">
        <title>Ruania sp. nov., isolated from sandy soil of mangrove forest.</title>
        <authorList>
            <person name="Ge X."/>
            <person name="Huang R."/>
            <person name="Liu W."/>
        </authorList>
    </citation>
    <scope>NUCLEOTIDE SEQUENCE [LARGE SCALE GENOMIC DNA]</scope>
    <source>
        <strain evidence="2 3">N2-46</strain>
    </source>
</reference>
<dbReference type="Proteomes" id="UP000826651">
    <property type="component" value="Unassembled WGS sequence"/>
</dbReference>
<feature type="compositionally biased region" description="Low complexity" evidence="1">
    <location>
        <begin position="17"/>
        <end position="28"/>
    </location>
</feature>
<dbReference type="EMBL" id="JAGSHT010000016">
    <property type="protein sequence ID" value="MBZ2197783.1"/>
    <property type="molecule type" value="Genomic_DNA"/>
</dbReference>
<protein>
    <recommendedName>
        <fullName evidence="4">Heparinase II/III-like protein</fullName>
    </recommendedName>
</protein>
<keyword evidence="3" id="KW-1185">Reference proteome</keyword>
<gene>
    <name evidence="2" type="ORF">KCQ71_16600</name>
</gene>
<evidence type="ECO:0008006" key="4">
    <source>
        <dbReference type="Google" id="ProtNLM"/>
    </source>
</evidence>
<comment type="caution">
    <text evidence="2">The sequence shown here is derived from an EMBL/GenBank/DDBJ whole genome shotgun (WGS) entry which is preliminary data.</text>
</comment>